<dbReference type="Proteomes" id="UP000466794">
    <property type="component" value="Unassembled WGS sequence"/>
</dbReference>
<dbReference type="InterPro" id="IPR006311">
    <property type="entry name" value="TAT_signal"/>
</dbReference>
<evidence type="ECO:0000256" key="1">
    <source>
        <dbReference type="SAM" id="SignalP"/>
    </source>
</evidence>
<dbReference type="InterPro" id="IPR015943">
    <property type="entry name" value="WD40/YVTN_repeat-like_dom_sf"/>
</dbReference>
<dbReference type="PROSITE" id="PS51318">
    <property type="entry name" value="TAT"/>
    <property type="match status" value="1"/>
</dbReference>
<proteinExistence type="predicted"/>
<gene>
    <name evidence="3" type="ORF">GPX89_16265</name>
</gene>
<dbReference type="SUPFAM" id="SSF50998">
    <property type="entry name" value="Quinoprotein alcohol dehydrogenase-like"/>
    <property type="match status" value="1"/>
</dbReference>
<dbReference type="InterPro" id="IPR011047">
    <property type="entry name" value="Quinoprotein_ADH-like_sf"/>
</dbReference>
<evidence type="ECO:0000313" key="3">
    <source>
        <dbReference type="EMBL" id="MVU78793.1"/>
    </source>
</evidence>
<dbReference type="InterPro" id="IPR018391">
    <property type="entry name" value="PQQ_b-propeller_rpt"/>
</dbReference>
<organism evidence="3 4">
    <name type="scientific">Nocardia terrae</name>
    <dbReference type="NCBI Taxonomy" id="2675851"/>
    <lineage>
        <taxon>Bacteria</taxon>
        <taxon>Bacillati</taxon>
        <taxon>Actinomycetota</taxon>
        <taxon>Actinomycetes</taxon>
        <taxon>Mycobacteriales</taxon>
        <taxon>Nocardiaceae</taxon>
        <taxon>Nocardia</taxon>
    </lineage>
</organism>
<dbReference type="PANTHER" id="PTHR34512">
    <property type="entry name" value="CELL SURFACE PROTEIN"/>
    <property type="match status" value="1"/>
</dbReference>
<accession>A0A7K1UWM1</accession>
<feature type="signal peptide" evidence="1">
    <location>
        <begin position="1"/>
        <end position="24"/>
    </location>
</feature>
<dbReference type="InterPro" id="IPR002372">
    <property type="entry name" value="PQQ_rpt_dom"/>
</dbReference>
<dbReference type="EMBL" id="WRPP01000003">
    <property type="protein sequence ID" value="MVU78793.1"/>
    <property type="molecule type" value="Genomic_DNA"/>
</dbReference>
<protein>
    <submittedName>
        <fullName evidence="3">PQQ-binding-like beta-propeller repeat protein</fullName>
    </submittedName>
</protein>
<feature type="domain" description="Pyrrolo-quinoline quinone repeat" evidence="2">
    <location>
        <begin position="112"/>
        <end position="259"/>
    </location>
</feature>
<sequence>MIDRRKVLRDAAILIAAGAAAACAAPRAAVRTAASGTIAWEHPVDGGIRGVRYGTGTVMVETDAGLTGLEGRTGRELWRLPIATPGIGRRSCTWDHAFVVCGTEPDAPVQRAVAVDSVSGERKWVFDAPEGVTLAGVFGVRDGVLYAVASGPGNGTREAWAVDTRTRTVRWQVPCDAEGLYVPDAGSLVYSQSPGSGGDLTALDAGTGATVWSRAGDSSVSATTIESGLVGGAVLATDGAHVISGLDPNTGAALWNTPALSYPADTLFGAGDTYYLCDGSKLHAMRPGGDVAPLWSLTVSDRDKEFKAGGYAVTGAVYLLAAGALRAIDPHTSKVRWMRAIPDVDGATVPFAVGDTHCYVESGDGAALLAVER</sequence>
<feature type="chain" id="PRO_5029710077" evidence="1">
    <location>
        <begin position="25"/>
        <end position="373"/>
    </location>
</feature>
<evidence type="ECO:0000313" key="4">
    <source>
        <dbReference type="Proteomes" id="UP000466794"/>
    </source>
</evidence>
<name>A0A7K1UWM1_9NOCA</name>
<dbReference type="AlphaFoldDB" id="A0A7K1UWM1"/>
<comment type="caution">
    <text evidence="3">The sequence shown here is derived from an EMBL/GenBank/DDBJ whole genome shotgun (WGS) entry which is preliminary data.</text>
</comment>
<dbReference type="SMART" id="SM00564">
    <property type="entry name" value="PQQ"/>
    <property type="match status" value="3"/>
</dbReference>
<dbReference type="PROSITE" id="PS51257">
    <property type="entry name" value="PROKAR_LIPOPROTEIN"/>
    <property type="match status" value="1"/>
</dbReference>
<dbReference type="Gene3D" id="2.130.10.10">
    <property type="entry name" value="YVTN repeat-like/Quinoprotein amine dehydrogenase"/>
    <property type="match status" value="1"/>
</dbReference>
<evidence type="ECO:0000259" key="2">
    <source>
        <dbReference type="Pfam" id="PF13360"/>
    </source>
</evidence>
<dbReference type="Pfam" id="PF13360">
    <property type="entry name" value="PQQ_2"/>
    <property type="match status" value="1"/>
</dbReference>
<keyword evidence="1" id="KW-0732">Signal</keyword>
<keyword evidence="4" id="KW-1185">Reference proteome</keyword>
<dbReference type="PANTHER" id="PTHR34512:SF30">
    <property type="entry name" value="OUTER MEMBRANE PROTEIN ASSEMBLY FACTOR BAMB"/>
    <property type="match status" value="1"/>
</dbReference>
<reference evidence="3 4" key="1">
    <citation type="submission" date="2019-12" db="EMBL/GenBank/DDBJ databases">
        <title>Nocardia sp. nov. ET3-3 isolated from soil.</title>
        <authorList>
            <person name="Kanchanasin P."/>
            <person name="Tanasupawat S."/>
            <person name="Yuki M."/>
            <person name="Kudo T."/>
        </authorList>
    </citation>
    <scope>NUCLEOTIDE SEQUENCE [LARGE SCALE GENOMIC DNA]</scope>
    <source>
        <strain evidence="3 4">ET3-3</strain>
    </source>
</reference>